<dbReference type="AlphaFoldDB" id="A0AAW9R6K6"/>
<comment type="similarity">
    <text evidence="3">Belongs to the LptF/LptG family.</text>
</comment>
<feature type="transmembrane region" description="Helical" evidence="9">
    <location>
        <begin position="68"/>
        <end position="91"/>
    </location>
</feature>
<evidence type="ECO:0000313" key="10">
    <source>
        <dbReference type="EMBL" id="MEJ1249847.1"/>
    </source>
</evidence>
<feature type="transmembrane region" description="Helical" evidence="9">
    <location>
        <begin position="314"/>
        <end position="338"/>
    </location>
</feature>
<gene>
    <name evidence="10" type="primary">lptG</name>
    <name evidence="10" type="ORF">WB794_09210</name>
</gene>
<dbReference type="RefSeq" id="WP_337335563.1">
    <property type="nucleotide sequence ID" value="NZ_JBBDHC010000012.1"/>
</dbReference>
<evidence type="ECO:0000256" key="7">
    <source>
        <dbReference type="ARBA" id="ARBA00023136"/>
    </source>
</evidence>
<evidence type="ECO:0000256" key="1">
    <source>
        <dbReference type="ARBA" id="ARBA00002265"/>
    </source>
</evidence>
<dbReference type="PANTHER" id="PTHR33529">
    <property type="entry name" value="SLR0882 PROTEIN-RELATED"/>
    <property type="match status" value="1"/>
</dbReference>
<name>A0AAW9R6K6_9GAMM</name>
<keyword evidence="4" id="KW-1003">Cell membrane</keyword>
<feature type="transmembrane region" description="Helical" evidence="9">
    <location>
        <begin position="280"/>
        <end position="302"/>
    </location>
</feature>
<keyword evidence="6 9" id="KW-1133">Transmembrane helix</keyword>
<organism evidence="10 11">
    <name type="scientific">Denitratimonas tolerans</name>
    <dbReference type="NCBI Taxonomy" id="1338420"/>
    <lineage>
        <taxon>Bacteria</taxon>
        <taxon>Pseudomonadati</taxon>
        <taxon>Pseudomonadota</taxon>
        <taxon>Gammaproteobacteria</taxon>
        <taxon>Lysobacterales</taxon>
        <taxon>Lysobacteraceae</taxon>
        <taxon>Denitratimonas</taxon>
    </lineage>
</organism>
<sequence>MRWRFGLADRMIALRVAAALSAAWFVLVGFDAITALVGQLANIGQGSYGFSEVLIYTVYTLPRRAYTLFPTAAVIGALLGLGALAASSELTALRAIGLSRARICVAAVAVIALLTLAMVIVAETIGPAGEEQAQTRAMEAKSSDIKSLRGSGLWAREGDTFLNAKQGNVVGRGADSTIELSDVTLYEFDQDGRLASIAVVQKALHHSGVWELRDVHRSRFGLREVVSEQVPEERWASRLNPDVLQLGVTRPRYLRMTELRNSLEYLVRNELDMGEFESAYWARIFYPFSTLVLCLAALPFAFGTLRSGGFGKRLFVGIVLGVGMFTAQTLSVNLAQVYHLDLRLAYGLPPLLVALVSWLHFRGRQ</sequence>
<reference evidence="10 11" key="1">
    <citation type="journal article" date="2016" name="Antonie Van Leeuwenhoek">
        <title>Denitratimonas tolerans gen. nov., sp. nov., a denitrifying bacterium isolated from a bioreactor for tannery wastewater treatment.</title>
        <authorList>
            <person name="Han S.I."/>
            <person name="Kim J.O."/>
            <person name="Lee Y.R."/>
            <person name="Ekpeghere K.I."/>
            <person name="Koh S.C."/>
            <person name="Whang K.S."/>
        </authorList>
    </citation>
    <scope>NUCLEOTIDE SEQUENCE [LARGE SCALE GENOMIC DNA]</scope>
    <source>
        <strain evidence="10 11">KACC 17565</strain>
    </source>
</reference>
<dbReference type="GO" id="GO:0055085">
    <property type="term" value="P:transmembrane transport"/>
    <property type="evidence" value="ECO:0007669"/>
    <property type="project" value="InterPro"/>
</dbReference>
<dbReference type="InterPro" id="IPR030923">
    <property type="entry name" value="LptG"/>
</dbReference>
<evidence type="ECO:0000313" key="11">
    <source>
        <dbReference type="Proteomes" id="UP001364472"/>
    </source>
</evidence>
<comment type="subunit">
    <text evidence="8">Component of the lipopolysaccharide transport and assembly complex. The LptBFG transporter is composed of two ATP-binding proteins (LptB) and two transmembrane proteins (LptF and LptG).</text>
</comment>
<dbReference type="GO" id="GO:0043190">
    <property type="term" value="C:ATP-binding cassette (ABC) transporter complex"/>
    <property type="evidence" value="ECO:0007669"/>
    <property type="project" value="InterPro"/>
</dbReference>
<evidence type="ECO:0000256" key="8">
    <source>
        <dbReference type="ARBA" id="ARBA00026081"/>
    </source>
</evidence>
<comment type="caution">
    <text evidence="10">The sequence shown here is derived from an EMBL/GenBank/DDBJ whole genome shotgun (WGS) entry which is preliminary data.</text>
</comment>
<feature type="transmembrane region" description="Helical" evidence="9">
    <location>
        <begin position="344"/>
        <end position="361"/>
    </location>
</feature>
<dbReference type="NCBIfam" id="TIGR04408">
    <property type="entry name" value="LptG_lptG"/>
    <property type="match status" value="1"/>
</dbReference>
<comment type="function">
    <text evidence="1">Part of the ABC transporter complex LptBFG involved in the translocation of lipopolysaccharide (LPS) from the inner membrane to the outer membrane.</text>
</comment>
<evidence type="ECO:0000256" key="6">
    <source>
        <dbReference type="ARBA" id="ARBA00022989"/>
    </source>
</evidence>
<accession>A0AAW9R6K6</accession>
<proteinExistence type="inferred from homology"/>
<dbReference type="PANTHER" id="PTHR33529:SF2">
    <property type="entry name" value="LIPOPOLYSACCHARIDE EXPORT SYSTEM PERMEASE PROTEIN LPTG"/>
    <property type="match status" value="1"/>
</dbReference>
<dbReference type="InterPro" id="IPR005495">
    <property type="entry name" value="LptG/LptF_permease"/>
</dbReference>
<evidence type="ECO:0000256" key="4">
    <source>
        <dbReference type="ARBA" id="ARBA00022475"/>
    </source>
</evidence>
<comment type="subcellular location">
    <subcellularLocation>
        <location evidence="2">Cell membrane</location>
        <topology evidence="2">Multi-pass membrane protein</topology>
    </subcellularLocation>
</comment>
<evidence type="ECO:0000256" key="2">
    <source>
        <dbReference type="ARBA" id="ARBA00004651"/>
    </source>
</evidence>
<keyword evidence="11" id="KW-1185">Reference proteome</keyword>
<dbReference type="Proteomes" id="UP001364472">
    <property type="component" value="Unassembled WGS sequence"/>
</dbReference>
<dbReference type="EMBL" id="JBBDHC010000012">
    <property type="protein sequence ID" value="MEJ1249847.1"/>
    <property type="molecule type" value="Genomic_DNA"/>
</dbReference>
<feature type="transmembrane region" description="Helical" evidence="9">
    <location>
        <begin position="12"/>
        <end position="37"/>
    </location>
</feature>
<feature type="transmembrane region" description="Helical" evidence="9">
    <location>
        <begin position="103"/>
        <end position="122"/>
    </location>
</feature>
<dbReference type="Pfam" id="PF03739">
    <property type="entry name" value="LptF_LptG"/>
    <property type="match status" value="1"/>
</dbReference>
<keyword evidence="7 9" id="KW-0472">Membrane</keyword>
<keyword evidence="5 9" id="KW-0812">Transmembrane</keyword>
<evidence type="ECO:0000256" key="9">
    <source>
        <dbReference type="SAM" id="Phobius"/>
    </source>
</evidence>
<protein>
    <submittedName>
        <fullName evidence="10">LPS export ABC transporter permease LptG</fullName>
    </submittedName>
</protein>
<evidence type="ECO:0000256" key="3">
    <source>
        <dbReference type="ARBA" id="ARBA00007725"/>
    </source>
</evidence>
<dbReference type="GO" id="GO:0015920">
    <property type="term" value="P:lipopolysaccharide transport"/>
    <property type="evidence" value="ECO:0007669"/>
    <property type="project" value="TreeGrafter"/>
</dbReference>
<evidence type="ECO:0000256" key="5">
    <source>
        <dbReference type="ARBA" id="ARBA00022692"/>
    </source>
</evidence>